<gene>
    <name evidence="1" type="ORF">MNBD_GAMMA04-1201</name>
</gene>
<dbReference type="InterPro" id="IPR010263">
    <property type="entry name" value="T6SS_TssK"/>
</dbReference>
<accession>A0A3B0WFM3</accession>
<name>A0A3B0WFM3_9ZZZZ</name>
<sequence length="447" mass="50000">MLTKNKVVWSEGLFIKPQHFQQEARGYEELLNQRIGSLGNLFYGFSSLEINQEHLAFGKVTLLSASGVMPDGSVFNVPMQSQSPNPLTIDDSSLVNQVIYLAVLLHSSGTVEVQWPENKGRSRYVPEQIEVKDLHSNEGNYAPIQTAKLNTCLLLERDDRSAYTCLALGQIQDVRADNSIVLNQEFYPTSLSINAIPSLRRFLDDTTGLICSRAKHLAEQVNSPSQSGVAEASDFMLLQMLNRLYPQFKHLSRLSLLHPERLYEVFCAASGELATFNQKSRLPDDYPAYDHDDCKPSFIPLMESIRRGLGTILQSKAVNIPIHKEQYGTWSAPVAEKSLLDHASFILAVKAQVSAEKLLSDFPQQAKISSLEKISQLINLQLPGIPLKALPVAPRELPYHAGFSYFELDRKNIIFNKVMPNSAGFGFHLAANLPELELQFWAIREAS</sequence>
<dbReference type="Pfam" id="PF05936">
    <property type="entry name" value="T6SS_VasE"/>
    <property type="match status" value="1"/>
</dbReference>
<protein>
    <submittedName>
        <fullName evidence="1">Uncharacterized protein ImpJ/VasE</fullName>
    </submittedName>
</protein>
<dbReference type="PANTHER" id="PTHR35566">
    <property type="entry name" value="BLR3599 PROTEIN"/>
    <property type="match status" value="1"/>
</dbReference>
<proteinExistence type="predicted"/>
<dbReference type="EMBL" id="UOFB01000431">
    <property type="protein sequence ID" value="VAW50062.1"/>
    <property type="molecule type" value="Genomic_DNA"/>
</dbReference>
<dbReference type="PANTHER" id="PTHR35566:SF1">
    <property type="entry name" value="TYPE VI SECRETION SYSTEM BASEPLATE COMPONENT TSSK1"/>
    <property type="match status" value="1"/>
</dbReference>
<dbReference type="AlphaFoldDB" id="A0A3B0WFM3"/>
<reference evidence="1" key="1">
    <citation type="submission" date="2018-06" db="EMBL/GenBank/DDBJ databases">
        <authorList>
            <person name="Zhirakovskaya E."/>
        </authorList>
    </citation>
    <scope>NUCLEOTIDE SEQUENCE</scope>
</reference>
<organism evidence="1">
    <name type="scientific">hydrothermal vent metagenome</name>
    <dbReference type="NCBI Taxonomy" id="652676"/>
    <lineage>
        <taxon>unclassified sequences</taxon>
        <taxon>metagenomes</taxon>
        <taxon>ecological metagenomes</taxon>
    </lineage>
</organism>
<evidence type="ECO:0000313" key="1">
    <source>
        <dbReference type="EMBL" id="VAW50062.1"/>
    </source>
</evidence>
<dbReference type="NCBIfam" id="TIGR03353">
    <property type="entry name" value="VI_chp_4"/>
    <property type="match status" value="1"/>
</dbReference>